<comment type="caution">
    <text evidence="2">The sequence shown here is derived from an EMBL/GenBank/DDBJ whole genome shotgun (WGS) entry which is preliminary data.</text>
</comment>
<evidence type="ECO:0000313" key="2">
    <source>
        <dbReference type="EMBL" id="KAL2057775.1"/>
    </source>
</evidence>
<protein>
    <submittedName>
        <fullName evidence="2">Uncharacterized protein</fullName>
    </submittedName>
</protein>
<accession>A0ABR4BJ77</accession>
<dbReference type="EMBL" id="JBHFEH010000004">
    <property type="protein sequence ID" value="KAL2057775.1"/>
    <property type="molecule type" value="Genomic_DNA"/>
</dbReference>
<dbReference type="Proteomes" id="UP001590951">
    <property type="component" value="Unassembled WGS sequence"/>
</dbReference>
<organism evidence="2 3">
    <name type="scientific">Lepraria finkii</name>
    <dbReference type="NCBI Taxonomy" id="1340010"/>
    <lineage>
        <taxon>Eukaryota</taxon>
        <taxon>Fungi</taxon>
        <taxon>Dikarya</taxon>
        <taxon>Ascomycota</taxon>
        <taxon>Pezizomycotina</taxon>
        <taxon>Lecanoromycetes</taxon>
        <taxon>OSLEUM clade</taxon>
        <taxon>Lecanoromycetidae</taxon>
        <taxon>Lecanorales</taxon>
        <taxon>Lecanorineae</taxon>
        <taxon>Stereocaulaceae</taxon>
        <taxon>Lepraria</taxon>
    </lineage>
</organism>
<evidence type="ECO:0000313" key="3">
    <source>
        <dbReference type="Proteomes" id="UP001590951"/>
    </source>
</evidence>
<keyword evidence="3" id="KW-1185">Reference proteome</keyword>
<gene>
    <name evidence="2" type="ORF">ABVK25_002159</name>
</gene>
<evidence type="ECO:0000256" key="1">
    <source>
        <dbReference type="SAM" id="MobiDB-lite"/>
    </source>
</evidence>
<proteinExistence type="predicted"/>
<feature type="region of interest" description="Disordered" evidence="1">
    <location>
        <begin position="171"/>
        <end position="196"/>
    </location>
</feature>
<sequence length="196" mass="21237">MVLLLDLDDEVPDPHADPNEPAGFVLRQHYLNGQPDSSITPAVSKAPQDANVIERPNPNLNGLSAAVACYPIVTQITHNIDLNALHALSRTCRQIRANLLQYRTRLVQSTLRCENEAQTAQLAALKPAGQKWHILGEAGHLVSGKMSTCARDLVRECRRCGRVVCRNCTLKPPSPPTSPPATAASAPPVSPPRSQH</sequence>
<reference evidence="2 3" key="1">
    <citation type="submission" date="2024-09" db="EMBL/GenBank/DDBJ databases">
        <title>Rethinking Asexuality: The Enigmatic Case of Functional Sexual Genes in Lepraria (Stereocaulaceae).</title>
        <authorList>
            <person name="Doellman M."/>
            <person name="Sun Y."/>
            <person name="Barcenas-Pena A."/>
            <person name="Lumbsch H.T."/>
            <person name="Grewe F."/>
        </authorList>
    </citation>
    <scope>NUCLEOTIDE SEQUENCE [LARGE SCALE GENOMIC DNA]</scope>
    <source>
        <strain evidence="2 3">Grewe 0041</strain>
    </source>
</reference>
<name>A0ABR4BJ77_9LECA</name>